<dbReference type="WBParaSite" id="SSLN_0001282101-mRNA-1">
    <property type="protein sequence ID" value="SSLN_0001282101-mRNA-1"/>
    <property type="gene ID" value="SSLN_0001282101"/>
</dbReference>
<dbReference type="AlphaFoldDB" id="A0A183T7B1"/>
<proteinExistence type="predicted"/>
<protein>
    <submittedName>
        <fullName evidence="3">C2H2-type domain-containing protein</fullName>
    </submittedName>
</protein>
<reference evidence="1 2" key="2">
    <citation type="submission" date="2018-11" db="EMBL/GenBank/DDBJ databases">
        <authorList>
            <consortium name="Pathogen Informatics"/>
        </authorList>
    </citation>
    <scope>NUCLEOTIDE SEQUENCE [LARGE SCALE GENOMIC DNA]</scope>
    <source>
        <strain evidence="1 2">NST_G2</strain>
    </source>
</reference>
<evidence type="ECO:0000313" key="3">
    <source>
        <dbReference type="WBParaSite" id="SSLN_0001282101-mRNA-1"/>
    </source>
</evidence>
<sequence length="144" mass="15646">MTVKTKAAIYEAYQIATTKTKRLYFKLSSIATTHSHHVSAWSVTCKSIVQGLMNQCPEHQHTAKITASTDRTVLAHSLIVCAYMTAEFTAIPKTPTPCTPFNSAILPATATLTKTNDIHPASPDFSCPHCARNFNSCIGLVGHL</sequence>
<dbReference type="EMBL" id="UYSU01037206">
    <property type="protein sequence ID" value="VDL98744.1"/>
    <property type="molecule type" value="Genomic_DNA"/>
</dbReference>
<name>A0A183T7B1_SCHSO</name>
<evidence type="ECO:0000313" key="1">
    <source>
        <dbReference type="EMBL" id="VDL98744.1"/>
    </source>
</evidence>
<gene>
    <name evidence="1" type="ORF">SSLN_LOCUS12359</name>
</gene>
<dbReference type="OrthoDB" id="6316756at2759"/>
<accession>A0A183T7B1</accession>
<keyword evidence="2" id="KW-1185">Reference proteome</keyword>
<reference evidence="3" key="1">
    <citation type="submission" date="2016-06" db="UniProtKB">
        <authorList>
            <consortium name="WormBaseParasite"/>
        </authorList>
    </citation>
    <scope>IDENTIFICATION</scope>
</reference>
<organism evidence="3">
    <name type="scientific">Schistocephalus solidus</name>
    <name type="common">Tapeworm</name>
    <dbReference type="NCBI Taxonomy" id="70667"/>
    <lineage>
        <taxon>Eukaryota</taxon>
        <taxon>Metazoa</taxon>
        <taxon>Spiralia</taxon>
        <taxon>Lophotrochozoa</taxon>
        <taxon>Platyhelminthes</taxon>
        <taxon>Cestoda</taxon>
        <taxon>Eucestoda</taxon>
        <taxon>Diphyllobothriidea</taxon>
        <taxon>Diphyllobothriidae</taxon>
        <taxon>Schistocephalus</taxon>
    </lineage>
</organism>
<evidence type="ECO:0000313" key="2">
    <source>
        <dbReference type="Proteomes" id="UP000275846"/>
    </source>
</evidence>
<dbReference type="Proteomes" id="UP000275846">
    <property type="component" value="Unassembled WGS sequence"/>
</dbReference>